<dbReference type="Proteomes" id="UP001363010">
    <property type="component" value="Unassembled WGS sequence"/>
</dbReference>
<sequence>MVCGPDVSTHTIAFNTSFCHLRDTSAEADSKLSTLIHEVTHFDDTFGSFDSIYYLRESRKAVGTERSKVKTNADSLAGYVVWGEVFYAS</sequence>
<gene>
    <name evidence="1" type="ORF">WKW80_01010</name>
</gene>
<dbReference type="SUPFAM" id="SSF55486">
    <property type="entry name" value="Metalloproteases ('zincins'), catalytic domain"/>
    <property type="match status" value="1"/>
</dbReference>
<evidence type="ECO:0000313" key="2">
    <source>
        <dbReference type="Proteomes" id="UP001363010"/>
    </source>
</evidence>
<evidence type="ECO:0000313" key="1">
    <source>
        <dbReference type="EMBL" id="MEJ8820611.1"/>
    </source>
</evidence>
<proteinExistence type="predicted"/>
<evidence type="ECO:0008006" key="3">
    <source>
        <dbReference type="Google" id="ProtNLM"/>
    </source>
</evidence>
<dbReference type="InterPro" id="IPR024079">
    <property type="entry name" value="MetalloPept_cat_dom_sf"/>
</dbReference>
<reference evidence="1 2" key="1">
    <citation type="submission" date="2024-03" db="EMBL/GenBank/DDBJ databases">
        <title>Novel species of the genus Variovorax.</title>
        <authorList>
            <person name="Liu Q."/>
            <person name="Xin Y.-H."/>
        </authorList>
    </citation>
    <scope>NUCLEOTIDE SEQUENCE [LARGE SCALE GENOMIC DNA]</scope>
    <source>
        <strain evidence="1 2">KACC 18501</strain>
    </source>
</reference>
<keyword evidence="2" id="KW-1185">Reference proteome</keyword>
<comment type="caution">
    <text evidence="1">The sequence shown here is derived from an EMBL/GenBank/DDBJ whole genome shotgun (WGS) entry which is preliminary data.</text>
</comment>
<protein>
    <recommendedName>
        <fullName evidence="3">Lysine-specific metallo-endopeptidase domain-containing protein</fullName>
    </recommendedName>
</protein>
<dbReference type="Gene3D" id="3.40.390.10">
    <property type="entry name" value="Collagenase (Catalytic Domain)"/>
    <property type="match status" value="1"/>
</dbReference>
<accession>A0ABU8VU88</accession>
<organism evidence="1 2">
    <name type="scientific">Variovorax humicola</name>
    <dbReference type="NCBI Taxonomy" id="1769758"/>
    <lineage>
        <taxon>Bacteria</taxon>
        <taxon>Pseudomonadati</taxon>
        <taxon>Pseudomonadota</taxon>
        <taxon>Betaproteobacteria</taxon>
        <taxon>Burkholderiales</taxon>
        <taxon>Comamonadaceae</taxon>
        <taxon>Variovorax</taxon>
    </lineage>
</organism>
<dbReference type="EMBL" id="JBBKZV010000001">
    <property type="protein sequence ID" value="MEJ8820611.1"/>
    <property type="molecule type" value="Genomic_DNA"/>
</dbReference>
<name>A0ABU8VU88_9BURK</name>